<evidence type="ECO:0000256" key="1">
    <source>
        <dbReference type="ARBA" id="ARBA00004613"/>
    </source>
</evidence>
<dbReference type="GO" id="GO:0007156">
    <property type="term" value="P:homophilic cell adhesion via plasma membrane adhesion molecules"/>
    <property type="evidence" value="ECO:0007669"/>
    <property type="project" value="InterPro"/>
</dbReference>
<sequence length="977" mass="98656">MADGVFNPPVDNVFTGNNGANTINGTGLNDEIFGLGGRDTLRGLAGADLLDGGNGKDLLLGGAGTDKLIGGNSNDRLFGGSQDDWLFGNLGNDFLSGDGGNDDLNGGDGRDNLLGGSGNDTLLGERGNDILGGGSGNDLLDGGANNDGLFGGFGDDTILGGAGNDQIFGGFGDDTIDGGLGNDNIFTGLGQNIVILRPGDGFDRIRDFLPGQDKIQLEDGLTFNDLDLIPQGRNTTIRINKPGDPNDGENLARLFGVRANQLDEDDFIDSTPSNLAPEITSDGGGDTATVNAAENQTAVTDVETSDDNDSEGSGLTYSLTTDAGGGTDNGLFSIDAATGVLTFNAPPDFEAPDDANTDNAYEVQVTVTDSSGLTDSQDITVNVTDVAENAAPTITSSATASVPENQTSAIDVQSTDDVDSEGSGLTYSLSGGADQSVFSIDASTGVVTFNAAPDFEVPGDANGDNDYELQVTVTDAGGLTDSQDITVNVTDVVEVPVPDAVNDAFNVTGNVGIDVTSTGSILNNDIGGTPTALFFGNASGTANGTAADGTNTITTTNGGTVLLNADGTFTYDPAAGFNGADSFFYFSQNSGGDDTAEVTFTVADTVWFIDNSAGGSTNTGTLNNPFTSLADFNTANDGGGNNPGANDDIFLGSGSGNYTGGTTLLDGQTLIGQGTTGTLDGLLGITLPTFSNPLPTLGGADPIIVNNGGNAITLGSGNTVRGLTIAGATTQNGIVGTNVGNTLIDNVTFTGLALEAVQLTNSTANATITLQNNTVNSPNSTTGVELEVISNGASNVTVNVTDNTLSNVSNSAILVDGNGNGTVNTTISGNNITVNNAGSFTIEVDQAGNGTINALIDNNNIFGQLDDTDAIFVNANNGTGTLNATVTNNSNDTAPTTLGAGLFGRANNNNTLNLNITGNNFTGLFEEIFLAQVPIPNETPTLNVTQTSEANLSAVNNGDRVATSGAINFGQPAPPTP</sequence>
<dbReference type="PROSITE" id="PS50268">
    <property type="entry name" value="CADHERIN_2"/>
    <property type="match status" value="2"/>
</dbReference>
<evidence type="ECO:0000256" key="3">
    <source>
        <dbReference type="SAM" id="MobiDB-lite"/>
    </source>
</evidence>
<comment type="subcellular location">
    <subcellularLocation>
        <location evidence="1">Secreted</location>
    </subcellularLocation>
</comment>
<dbReference type="CDD" id="cd11304">
    <property type="entry name" value="Cadherin_repeat"/>
    <property type="match status" value="2"/>
</dbReference>
<dbReference type="PROSITE" id="PS00330">
    <property type="entry name" value="HEMOLYSIN_CALCIUM"/>
    <property type="match status" value="6"/>
</dbReference>
<dbReference type="SMART" id="SM00112">
    <property type="entry name" value="CA"/>
    <property type="match status" value="2"/>
</dbReference>
<feature type="compositionally biased region" description="Polar residues" evidence="3">
    <location>
        <begin position="402"/>
        <end position="413"/>
    </location>
</feature>
<dbReference type="GO" id="GO:0005509">
    <property type="term" value="F:calcium ion binding"/>
    <property type="evidence" value="ECO:0007669"/>
    <property type="project" value="InterPro"/>
</dbReference>
<dbReference type="InterPro" id="IPR011049">
    <property type="entry name" value="Serralysin-like_metalloprot_C"/>
</dbReference>
<feature type="domain" description="Cadherin" evidence="4">
    <location>
        <begin position="394"/>
        <end position="500"/>
    </location>
</feature>
<dbReference type="Gene3D" id="2.60.40.60">
    <property type="entry name" value="Cadherins"/>
    <property type="match status" value="2"/>
</dbReference>
<evidence type="ECO:0000259" key="4">
    <source>
        <dbReference type="PROSITE" id="PS50268"/>
    </source>
</evidence>
<dbReference type="PANTHER" id="PTHR38340:SF1">
    <property type="entry name" value="S-LAYER PROTEIN"/>
    <property type="match status" value="1"/>
</dbReference>
<dbReference type="Proteomes" id="UP000717364">
    <property type="component" value="Unassembled WGS sequence"/>
</dbReference>
<dbReference type="InterPro" id="IPR001343">
    <property type="entry name" value="Hemolysn_Ca-bd"/>
</dbReference>
<reference evidence="5" key="2">
    <citation type="journal article" date="2021" name="Mar. Drugs">
        <title>Genome Reduction and Secondary Metabolism of the Marine Sponge-Associated Cyanobacterium Leptothoe.</title>
        <authorList>
            <person name="Konstantinou D."/>
            <person name="Popin R.V."/>
            <person name="Fewer D.P."/>
            <person name="Sivonen K."/>
            <person name="Gkelis S."/>
        </authorList>
    </citation>
    <scope>NUCLEOTIDE SEQUENCE</scope>
    <source>
        <strain evidence="5">TAU-MAC 1115</strain>
    </source>
</reference>
<reference evidence="5" key="1">
    <citation type="submission" date="2020-11" db="EMBL/GenBank/DDBJ databases">
        <authorList>
            <person name="Konstantinou D."/>
            <person name="Gkelis S."/>
            <person name="Popin R."/>
            <person name="Fewer D."/>
            <person name="Sivonen K."/>
        </authorList>
    </citation>
    <scope>NUCLEOTIDE SEQUENCE</scope>
    <source>
        <strain evidence="5">TAU-MAC 1115</strain>
    </source>
</reference>
<dbReference type="Gene3D" id="2.150.10.10">
    <property type="entry name" value="Serralysin-like metalloprotease, C-terminal"/>
    <property type="match status" value="4"/>
</dbReference>
<evidence type="ECO:0000313" key="6">
    <source>
        <dbReference type="Proteomes" id="UP000717364"/>
    </source>
</evidence>
<dbReference type="InterPro" id="IPR050557">
    <property type="entry name" value="RTX_toxin/Mannuronan_C5-epim"/>
</dbReference>
<feature type="domain" description="Cadherin" evidence="4">
    <location>
        <begin position="297"/>
        <end position="394"/>
    </location>
</feature>
<comment type="caution">
    <text evidence="5">The sequence shown here is derived from an EMBL/GenBank/DDBJ whole genome shotgun (WGS) entry which is preliminary data.</text>
</comment>
<dbReference type="Pfam" id="PF00028">
    <property type="entry name" value="Cadherin"/>
    <property type="match status" value="1"/>
</dbReference>
<dbReference type="EMBL" id="JADOES010000002">
    <property type="protein sequence ID" value="MBT9314083.1"/>
    <property type="molecule type" value="Genomic_DNA"/>
</dbReference>
<dbReference type="Pfam" id="PF00353">
    <property type="entry name" value="HemolysinCabind"/>
    <property type="match status" value="4"/>
</dbReference>
<dbReference type="InterPro" id="IPR002126">
    <property type="entry name" value="Cadherin-like_dom"/>
</dbReference>
<dbReference type="Gene3D" id="2.60.40.2810">
    <property type="match status" value="1"/>
</dbReference>
<keyword evidence="2" id="KW-0964">Secreted</keyword>
<dbReference type="PANTHER" id="PTHR38340">
    <property type="entry name" value="S-LAYER PROTEIN"/>
    <property type="match status" value="1"/>
</dbReference>
<dbReference type="InterPro" id="IPR006626">
    <property type="entry name" value="PbH1"/>
</dbReference>
<evidence type="ECO:0000256" key="2">
    <source>
        <dbReference type="ARBA" id="ARBA00022525"/>
    </source>
</evidence>
<keyword evidence="6" id="KW-1185">Reference proteome</keyword>
<organism evidence="5 6">
    <name type="scientific">Leptothoe spongobia TAU-MAC 1115</name>
    <dbReference type="NCBI Taxonomy" id="1967444"/>
    <lineage>
        <taxon>Bacteria</taxon>
        <taxon>Bacillati</taxon>
        <taxon>Cyanobacteriota</taxon>
        <taxon>Cyanophyceae</taxon>
        <taxon>Nodosilineales</taxon>
        <taxon>Cymatolegaceae</taxon>
        <taxon>Leptothoe</taxon>
        <taxon>Leptothoe spongobia</taxon>
    </lineage>
</organism>
<dbReference type="RefSeq" id="WP_215607153.1">
    <property type="nucleotide sequence ID" value="NZ_JADOES010000002.1"/>
</dbReference>
<dbReference type="InterPro" id="IPR018511">
    <property type="entry name" value="Hemolysin-typ_Ca-bd_CS"/>
</dbReference>
<dbReference type="AlphaFoldDB" id="A0A947GGB2"/>
<dbReference type="SMART" id="SM00710">
    <property type="entry name" value="PbH1"/>
    <property type="match status" value="6"/>
</dbReference>
<gene>
    <name evidence="5" type="ORF">IXB50_01420</name>
</gene>
<dbReference type="SUPFAM" id="SSF49313">
    <property type="entry name" value="Cadherin-like"/>
    <property type="match status" value="2"/>
</dbReference>
<evidence type="ECO:0000313" key="5">
    <source>
        <dbReference type="EMBL" id="MBT9314083.1"/>
    </source>
</evidence>
<dbReference type="Pfam" id="PF17963">
    <property type="entry name" value="Big_9"/>
    <property type="match status" value="1"/>
</dbReference>
<protein>
    <submittedName>
        <fullName evidence="5">Cadherin domain-containing protein</fullName>
    </submittedName>
</protein>
<dbReference type="GO" id="GO:0016020">
    <property type="term" value="C:membrane"/>
    <property type="evidence" value="ECO:0007669"/>
    <property type="project" value="InterPro"/>
</dbReference>
<dbReference type="PRINTS" id="PR00313">
    <property type="entry name" value="CABNDNGRPT"/>
</dbReference>
<name>A0A947GGB2_9CYAN</name>
<accession>A0A947GGB2</accession>
<proteinExistence type="predicted"/>
<dbReference type="SUPFAM" id="SSF51120">
    <property type="entry name" value="beta-Roll"/>
    <property type="match status" value="3"/>
</dbReference>
<dbReference type="InterPro" id="IPR015919">
    <property type="entry name" value="Cadherin-like_sf"/>
</dbReference>
<feature type="region of interest" description="Disordered" evidence="3">
    <location>
        <begin position="397"/>
        <end position="423"/>
    </location>
</feature>
<dbReference type="GO" id="GO:0005576">
    <property type="term" value="C:extracellular region"/>
    <property type="evidence" value="ECO:0007669"/>
    <property type="project" value="UniProtKB-SubCell"/>
</dbReference>